<keyword evidence="2 3" id="KW-0548">Nucleotidyltransferase</keyword>
<dbReference type="Gene3D" id="3.90.550.10">
    <property type="entry name" value="Spore Coat Polysaccharide Biosynthesis Protein SpsA, Chain A"/>
    <property type="match status" value="1"/>
</dbReference>
<evidence type="ECO:0000256" key="2">
    <source>
        <dbReference type="ARBA" id="ARBA00022695"/>
    </source>
</evidence>
<dbReference type="InterPro" id="IPR034683">
    <property type="entry name" value="IspD/TarI"/>
</dbReference>
<dbReference type="GO" id="GO:0070567">
    <property type="term" value="F:cytidylyltransferase activity"/>
    <property type="evidence" value="ECO:0007669"/>
    <property type="project" value="InterPro"/>
</dbReference>
<sequence>MLAAGSGSRTGSVTNKALLALAGTPMLVWSVRTALAIDGVHRLVLVVRSDEQEAVAQAVAPHLGSSDVWLVEGGATRHESEQRALAALRRDIDDEEVEVVAVHDAARPLATPELWRAVIDTAAARGGALPVLPEVGLLPREPVERAGEGAAESLVAVQTPQAFRAAPLLAAYDRAQAEGFTGSDTAACLEAYADLPLVAVPGEAANLKVTWADDLRVADRLLTG</sequence>
<keyword evidence="4" id="KW-1185">Reference proteome</keyword>
<dbReference type="Pfam" id="PF01128">
    <property type="entry name" value="IspD"/>
    <property type="match status" value="1"/>
</dbReference>
<keyword evidence="1 3" id="KW-0808">Transferase</keyword>
<dbReference type="OrthoDB" id="9802561at2"/>
<dbReference type="AlphaFoldDB" id="A0A3L8P0N0"/>
<protein>
    <submittedName>
        <fullName evidence="3">2-C-methyl-D-erythritol 4-phosphate cytidylyltransferase</fullName>
    </submittedName>
</protein>
<accession>A0A3L8P0N0</accession>
<dbReference type="PANTHER" id="PTHR43015">
    <property type="entry name" value="D-RIBITOL-5-PHOSPHATE CYTIDYLYLTRANSFERASE"/>
    <property type="match status" value="1"/>
</dbReference>
<comment type="caution">
    <text evidence="3">The sequence shown here is derived from an EMBL/GenBank/DDBJ whole genome shotgun (WGS) entry which is preliminary data.</text>
</comment>
<dbReference type="EMBL" id="RDBE01000010">
    <property type="protein sequence ID" value="RLV48353.1"/>
    <property type="molecule type" value="Genomic_DNA"/>
</dbReference>
<proteinExistence type="predicted"/>
<evidence type="ECO:0000313" key="4">
    <source>
        <dbReference type="Proteomes" id="UP000281708"/>
    </source>
</evidence>
<organism evidence="3 4">
    <name type="scientific">Nocardioides mangrovicus</name>
    <dbReference type="NCBI Taxonomy" id="2478913"/>
    <lineage>
        <taxon>Bacteria</taxon>
        <taxon>Bacillati</taxon>
        <taxon>Actinomycetota</taxon>
        <taxon>Actinomycetes</taxon>
        <taxon>Propionibacteriales</taxon>
        <taxon>Nocardioidaceae</taxon>
        <taxon>Nocardioides</taxon>
    </lineage>
</organism>
<dbReference type="InterPro" id="IPR029044">
    <property type="entry name" value="Nucleotide-diphossugar_trans"/>
</dbReference>
<name>A0A3L8P0N0_9ACTN</name>
<dbReference type="SUPFAM" id="SSF53448">
    <property type="entry name" value="Nucleotide-diphospho-sugar transferases"/>
    <property type="match status" value="1"/>
</dbReference>
<evidence type="ECO:0000313" key="3">
    <source>
        <dbReference type="EMBL" id="RLV48353.1"/>
    </source>
</evidence>
<reference evidence="3 4" key="1">
    <citation type="submission" date="2018-10" db="EMBL/GenBank/DDBJ databases">
        <title>Marmoricola sp. 4Q3S-7 whole genome shotgun sequence.</title>
        <authorList>
            <person name="Li F."/>
        </authorList>
    </citation>
    <scope>NUCLEOTIDE SEQUENCE [LARGE SCALE GENOMIC DNA]</scope>
    <source>
        <strain evidence="3 4">4Q3S-7</strain>
    </source>
</reference>
<dbReference type="Proteomes" id="UP000281708">
    <property type="component" value="Unassembled WGS sequence"/>
</dbReference>
<dbReference type="CDD" id="cd02516">
    <property type="entry name" value="CDP-ME_synthetase"/>
    <property type="match status" value="1"/>
</dbReference>
<evidence type="ECO:0000256" key="1">
    <source>
        <dbReference type="ARBA" id="ARBA00022679"/>
    </source>
</evidence>
<gene>
    <name evidence="3" type="ORF">D9V37_15645</name>
</gene>
<dbReference type="GO" id="GO:0005829">
    <property type="term" value="C:cytosol"/>
    <property type="evidence" value="ECO:0007669"/>
    <property type="project" value="TreeGrafter"/>
</dbReference>
<dbReference type="PANTHER" id="PTHR43015:SF1">
    <property type="entry name" value="D-RIBITOL-5-PHOSPHATE CYTIDYLYLTRANSFERASE"/>
    <property type="match status" value="1"/>
</dbReference>